<accession>A0A1S0U9V0</accession>
<sequence length="64" mass="6764">MRGRGRRRGRRKGQGSAEEGVRSGVGEGNVSTAGKPGNLILGCQPPLPQIIRLRPTIQCPSVLS</sequence>
<organism evidence="2">
    <name type="scientific">Loa loa</name>
    <name type="common">Eye worm</name>
    <name type="synonym">Filaria loa</name>
    <dbReference type="NCBI Taxonomy" id="7209"/>
    <lineage>
        <taxon>Eukaryota</taxon>
        <taxon>Metazoa</taxon>
        <taxon>Ecdysozoa</taxon>
        <taxon>Nematoda</taxon>
        <taxon>Chromadorea</taxon>
        <taxon>Rhabditida</taxon>
        <taxon>Spirurina</taxon>
        <taxon>Spiruromorpha</taxon>
        <taxon>Filarioidea</taxon>
        <taxon>Onchocercidae</taxon>
        <taxon>Loa</taxon>
    </lineage>
</organism>
<dbReference type="GeneID" id="9938430"/>
<proteinExistence type="predicted"/>
<protein>
    <submittedName>
        <fullName evidence="2">Uncharacterized protein</fullName>
    </submittedName>
</protein>
<gene>
    <name evidence="2" type="ORF">LOAG_01059</name>
</gene>
<dbReference type="KEGG" id="loa:LOAG_01059"/>
<feature type="compositionally biased region" description="Basic residues" evidence="1">
    <location>
        <begin position="1"/>
        <end position="13"/>
    </location>
</feature>
<evidence type="ECO:0000313" key="2">
    <source>
        <dbReference type="EMBL" id="EFO27423.2"/>
    </source>
</evidence>
<dbReference type="InParanoid" id="A0A1S0U9V0"/>
<dbReference type="RefSeq" id="XP_003136647.2">
    <property type="nucleotide sequence ID" value="XM_003136599.2"/>
</dbReference>
<dbReference type="EMBL" id="JH712101">
    <property type="protein sequence ID" value="EFO27423.2"/>
    <property type="molecule type" value="Genomic_DNA"/>
</dbReference>
<feature type="region of interest" description="Disordered" evidence="1">
    <location>
        <begin position="1"/>
        <end position="37"/>
    </location>
</feature>
<dbReference type="CTD" id="9938430"/>
<dbReference type="AlphaFoldDB" id="A0A1S0U9V0"/>
<evidence type="ECO:0000256" key="1">
    <source>
        <dbReference type="SAM" id="MobiDB-lite"/>
    </source>
</evidence>
<name>A0A1S0U9V0_LOALO</name>
<reference evidence="2" key="1">
    <citation type="submission" date="2012-04" db="EMBL/GenBank/DDBJ databases">
        <title>The Genome Sequence of Loa loa.</title>
        <authorList>
            <consortium name="The Broad Institute Genome Sequencing Platform"/>
            <consortium name="Broad Institute Genome Sequencing Center for Infectious Disease"/>
            <person name="Nutman T.B."/>
            <person name="Fink D.L."/>
            <person name="Russ C."/>
            <person name="Young S."/>
            <person name="Zeng Q."/>
            <person name="Gargeya S."/>
            <person name="Alvarado L."/>
            <person name="Berlin A."/>
            <person name="Chapman S.B."/>
            <person name="Chen Z."/>
            <person name="Freedman E."/>
            <person name="Gellesch M."/>
            <person name="Goldberg J."/>
            <person name="Griggs A."/>
            <person name="Gujja S."/>
            <person name="Heilman E.R."/>
            <person name="Heiman D."/>
            <person name="Howarth C."/>
            <person name="Mehta T."/>
            <person name="Neiman D."/>
            <person name="Pearson M."/>
            <person name="Roberts A."/>
            <person name="Saif S."/>
            <person name="Shea T."/>
            <person name="Shenoy N."/>
            <person name="Sisk P."/>
            <person name="Stolte C."/>
            <person name="Sykes S."/>
            <person name="White J."/>
            <person name="Yandava C."/>
            <person name="Haas B."/>
            <person name="Henn M.R."/>
            <person name="Nusbaum C."/>
            <person name="Birren B."/>
        </authorList>
    </citation>
    <scope>NUCLEOTIDE SEQUENCE [LARGE SCALE GENOMIC DNA]</scope>
</reference>